<dbReference type="RefSeq" id="WP_148622082.1">
    <property type="nucleotide sequence ID" value="NZ_SDGZ01000009.1"/>
</dbReference>
<sequence>MNYDLVEIDNPKLLAQINSELNKSFETDLAQVNNGLLTISTNKNNVMLKTDSATTLAMGGVAEHLEQNAFKNGEKIYRLTNKQGGASLR</sequence>
<reference evidence="1 2" key="1">
    <citation type="submission" date="2019-01" db="EMBL/GenBank/DDBJ databases">
        <title>Weissella sp. nov., a novel lactic acid bacterium isolated from animal feces.</title>
        <authorList>
            <person name="Wang L.-T."/>
        </authorList>
    </citation>
    <scope>NUCLEOTIDE SEQUENCE [LARGE SCALE GENOMIC DNA]</scope>
    <source>
        <strain evidence="1 2">8H-2</strain>
    </source>
</reference>
<organism evidence="1 2">
    <name type="scientific">Weissella muntiaci</name>
    <dbReference type="NCBI Taxonomy" id="2508881"/>
    <lineage>
        <taxon>Bacteria</taxon>
        <taxon>Bacillati</taxon>
        <taxon>Bacillota</taxon>
        <taxon>Bacilli</taxon>
        <taxon>Lactobacillales</taxon>
        <taxon>Lactobacillaceae</taxon>
        <taxon>Weissella</taxon>
    </lineage>
</organism>
<dbReference type="Proteomes" id="UP000371977">
    <property type="component" value="Unassembled WGS sequence"/>
</dbReference>
<name>A0A6C2C8B2_9LACO</name>
<dbReference type="AlphaFoldDB" id="A0A6C2C8B2"/>
<protein>
    <submittedName>
        <fullName evidence="1">Uncharacterized protein</fullName>
    </submittedName>
</protein>
<keyword evidence="2" id="KW-1185">Reference proteome</keyword>
<proteinExistence type="predicted"/>
<evidence type="ECO:0000313" key="2">
    <source>
        <dbReference type="Proteomes" id="UP000371977"/>
    </source>
</evidence>
<accession>A0A6C2C8B2</accession>
<evidence type="ECO:0000313" key="1">
    <source>
        <dbReference type="EMBL" id="TYC50291.1"/>
    </source>
</evidence>
<gene>
    <name evidence="1" type="ORF">ESZ50_02770</name>
</gene>
<dbReference type="EMBL" id="SDGZ01000009">
    <property type="protein sequence ID" value="TYC50291.1"/>
    <property type="molecule type" value="Genomic_DNA"/>
</dbReference>
<comment type="caution">
    <text evidence="1">The sequence shown here is derived from an EMBL/GenBank/DDBJ whole genome shotgun (WGS) entry which is preliminary data.</text>
</comment>